<feature type="transmembrane region" description="Helical" evidence="8">
    <location>
        <begin position="557"/>
        <end position="577"/>
    </location>
</feature>
<feature type="transmembrane region" description="Helical" evidence="8">
    <location>
        <begin position="239"/>
        <end position="261"/>
    </location>
</feature>
<keyword evidence="6 8" id="KW-0472">Membrane</keyword>
<feature type="compositionally biased region" description="Polar residues" evidence="7">
    <location>
        <begin position="608"/>
        <end position="620"/>
    </location>
</feature>
<evidence type="ECO:0000313" key="10">
    <source>
        <dbReference type="EMBL" id="RAH54041.1"/>
    </source>
</evidence>
<dbReference type="InterPro" id="IPR036259">
    <property type="entry name" value="MFS_trans_sf"/>
</dbReference>
<dbReference type="Pfam" id="PF07690">
    <property type="entry name" value="MFS_1"/>
    <property type="match status" value="1"/>
</dbReference>
<feature type="transmembrane region" description="Helical" evidence="8">
    <location>
        <begin position="306"/>
        <end position="328"/>
    </location>
</feature>
<dbReference type="SUPFAM" id="SSF103473">
    <property type="entry name" value="MFS general substrate transporter"/>
    <property type="match status" value="1"/>
</dbReference>
<evidence type="ECO:0000256" key="7">
    <source>
        <dbReference type="SAM" id="MobiDB-lite"/>
    </source>
</evidence>
<comment type="subcellular location">
    <subcellularLocation>
        <location evidence="1">Endomembrane system</location>
        <topology evidence="1">Multi-pass membrane protein</topology>
    </subcellularLocation>
</comment>
<dbReference type="PROSITE" id="PS50850">
    <property type="entry name" value="MFS"/>
    <property type="match status" value="1"/>
</dbReference>
<feature type="transmembrane region" description="Helical" evidence="8">
    <location>
        <begin position="86"/>
        <end position="111"/>
    </location>
</feature>
<dbReference type="Gene3D" id="1.20.1250.20">
    <property type="entry name" value="MFS general substrate transporter like domains"/>
    <property type="match status" value="1"/>
</dbReference>
<feature type="transmembrane region" description="Helical" evidence="8">
    <location>
        <begin position="123"/>
        <end position="141"/>
    </location>
</feature>
<feature type="transmembrane region" description="Helical" evidence="8">
    <location>
        <begin position="388"/>
        <end position="414"/>
    </location>
</feature>
<organism evidence="10 11">
    <name type="scientific">Aspergillus piperis CBS 112811</name>
    <dbReference type="NCBI Taxonomy" id="1448313"/>
    <lineage>
        <taxon>Eukaryota</taxon>
        <taxon>Fungi</taxon>
        <taxon>Dikarya</taxon>
        <taxon>Ascomycota</taxon>
        <taxon>Pezizomycotina</taxon>
        <taxon>Eurotiomycetes</taxon>
        <taxon>Eurotiomycetidae</taxon>
        <taxon>Eurotiales</taxon>
        <taxon>Aspergillaceae</taxon>
        <taxon>Aspergillus</taxon>
        <taxon>Aspergillus subgen. Circumdati</taxon>
    </lineage>
</organism>
<dbReference type="InterPro" id="IPR020846">
    <property type="entry name" value="MFS_dom"/>
</dbReference>
<feature type="compositionally biased region" description="Basic and acidic residues" evidence="7">
    <location>
        <begin position="43"/>
        <end position="60"/>
    </location>
</feature>
<evidence type="ECO:0000256" key="8">
    <source>
        <dbReference type="SAM" id="Phobius"/>
    </source>
</evidence>
<dbReference type="GO" id="GO:0046943">
    <property type="term" value="F:carboxylic acid transmembrane transporter activity"/>
    <property type="evidence" value="ECO:0007669"/>
    <property type="project" value="UniProtKB-ARBA"/>
</dbReference>
<gene>
    <name evidence="10" type="ORF">BO85DRAFT_502568</name>
</gene>
<dbReference type="PANTHER" id="PTHR23501">
    <property type="entry name" value="MAJOR FACILITATOR SUPERFAMILY"/>
    <property type="match status" value="1"/>
</dbReference>
<feature type="compositionally biased region" description="Polar residues" evidence="7">
    <location>
        <begin position="63"/>
        <end position="73"/>
    </location>
</feature>
<dbReference type="GO" id="GO:0012505">
    <property type="term" value="C:endomembrane system"/>
    <property type="evidence" value="ECO:0007669"/>
    <property type="project" value="UniProtKB-SubCell"/>
</dbReference>
<feature type="transmembrane region" description="Helical" evidence="8">
    <location>
        <begin position="212"/>
        <end position="233"/>
    </location>
</feature>
<proteinExistence type="inferred from homology"/>
<comment type="similarity">
    <text evidence="2">Belongs to the major facilitator superfamily.</text>
</comment>
<dbReference type="Proteomes" id="UP000249526">
    <property type="component" value="Unassembled WGS sequence"/>
</dbReference>
<evidence type="ECO:0000256" key="1">
    <source>
        <dbReference type="ARBA" id="ARBA00004127"/>
    </source>
</evidence>
<feature type="transmembrane region" description="Helical" evidence="8">
    <location>
        <begin position="281"/>
        <end position="300"/>
    </location>
</feature>
<accession>A0A8G1QTK7</accession>
<feature type="region of interest" description="Disordered" evidence="7">
    <location>
        <begin position="599"/>
        <end position="627"/>
    </location>
</feature>
<feature type="transmembrane region" description="Helical" evidence="8">
    <location>
        <begin position="446"/>
        <end position="471"/>
    </location>
</feature>
<dbReference type="CDD" id="cd17502">
    <property type="entry name" value="MFS_Azr1_MDR_like"/>
    <property type="match status" value="1"/>
</dbReference>
<feature type="transmembrane region" description="Helical" evidence="8">
    <location>
        <begin position="177"/>
        <end position="200"/>
    </location>
</feature>
<keyword evidence="5 8" id="KW-1133">Transmembrane helix</keyword>
<keyword evidence="11" id="KW-1185">Reference proteome</keyword>
<evidence type="ECO:0000256" key="6">
    <source>
        <dbReference type="ARBA" id="ARBA00023136"/>
    </source>
</evidence>
<feature type="transmembrane region" description="Helical" evidence="8">
    <location>
        <begin position="492"/>
        <end position="510"/>
    </location>
</feature>
<dbReference type="FunFam" id="1.20.1720.10:FF:000013">
    <property type="entry name" value="Related to multidrug resistance proteins"/>
    <property type="match status" value="1"/>
</dbReference>
<keyword evidence="4 8" id="KW-0812">Transmembrane</keyword>
<dbReference type="AlphaFoldDB" id="A0A8G1QTK7"/>
<feature type="transmembrane region" description="Helical" evidence="8">
    <location>
        <begin position="153"/>
        <end position="171"/>
    </location>
</feature>
<dbReference type="InterPro" id="IPR011701">
    <property type="entry name" value="MFS"/>
</dbReference>
<reference evidence="10 11" key="1">
    <citation type="submission" date="2018-02" db="EMBL/GenBank/DDBJ databases">
        <title>The genomes of Aspergillus section Nigri reveals drivers in fungal speciation.</title>
        <authorList>
            <consortium name="DOE Joint Genome Institute"/>
            <person name="Vesth T.C."/>
            <person name="Nybo J."/>
            <person name="Theobald S."/>
            <person name="Brandl J."/>
            <person name="Frisvad J.C."/>
            <person name="Nielsen K.F."/>
            <person name="Lyhne E.K."/>
            <person name="Kogle M.E."/>
            <person name="Kuo A."/>
            <person name="Riley R."/>
            <person name="Clum A."/>
            <person name="Nolan M."/>
            <person name="Lipzen A."/>
            <person name="Salamov A."/>
            <person name="Henrissat B."/>
            <person name="Wiebenga A."/>
            <person name="De vries R.P."/>
            <person name="Grigoriev I.V."/>
            <person name="Mortensen U.H."/>
            <person name="Andersen M.R."/>
            <person name="Baker S.E."/>
        </authorList>
    </citation>
    <scope>NUCLEOTIDE SEQUENCE [LARGE SCALE GENOMIC DNA]</scope>
    <source>
        <strain evidence="10 11">CBS 112811</strain>
    </source>
</reference>
<feature type="transmembrane region" description="Helical" evidence="8">
    <location>
        <begin position="355"/>
        <end position="376"/>
    </location>
</feature>
<evidence type="ECO:0000256" key="5">
    <source>
        <dbReference type="ARBA" id="ARBA00022989"/>
    </source>
</evidence>
<evidence type="ECO:0000256" key="2">
    <source>
        <dbReference type="ARBA" id="ARBA00008335"/>
    </source>
</evidence>
<evidence type="ECO:0000313" key="11">
    <source>
        <dbReference type="Proteomes" id="UP000249526"/>
    </source>
</evidence>
<dbReference type="PANTHER" id="PTHR23501:SF189">
    <property type="entry name" value="DRUG TRANSPORTER, PUTATIVE (AFU_ORTHOLOGUE AFUA_4G03920)-RELATED"/>
    <property type="match status" value="1"/>
</dbReference>
<feature type="transmembrane region" description="Helical" evidence="8">
    <location>
        <begin position="421"/>
        <end position="440"/>
    </location>
</feature>
<dbReference type="PRINTS" id="PR01036">
    <property type="entry name" value="TCRTETB"/>
</dbReference>
<name>A0A8G1QTK7_9EURO</name>
<protein>
    <submittedName>
        <fullName evidence="10">Efflux pump antibiotic resistance protein</fullName>
    </submittedName>
</protein>
<evidence type="ECO:0000256" key="4">
    <source>
        <dbReference type="ARBA" id="ARBA00022692"/>
    </source>
</evidence>
<dbReference type="GO" id="GO:0005886">
    <property type="term" value="C:plasma membrane"/>
    <property type="evidence" value="ECO:0007669"/>
    <property type="project" value="TreeGrafter"/>
</dbReference>
<sequence length="627" mass="67509">MASDRKSTTVIAAPGKCDSPEVHPHPSPTDYAVNVVLDPVASTHDKSSGDEKHDGDDNHNQGRRTVTNGPGKQLQTQTNLLPMKQLLVVFSGLSIAMLCSMLNQTIVATALPTLGAVFHQADIVSWVGTAYLLTCTACQPLYGRLTDIFGRKFILLGSLFLFLVGSVISGVSRGMIMLIIARAVAGIGGGGIVTVVSIVVSDVVSLQDRGKYQGIIGIVVAAGTALGPLIGGLFTEKVSWRWCFYISVPLSGVAMVVVAFALPLRKVEGHALEKIKQIDGWGCLISFSASIAILLPISWAGTQYPWSSAAVLAPLLLGVALIAVFLFVELKVARLPFLLFTADLFLVHMFKNSHVSICILTSFLTGFMTFVNLYYLPQFYQVARGDSALRSGILILPLILSQIVTSFSSGFLVSKYSCYRVNLIVGYALWTIASGLFTMVTPSTSAAVLVIFQLLTGLGSGQTLQTTLVAIQAAVKREEMAVITGARNYLRMMGSTLAVAASSAIVNNIVRTKLEGTNFRPSIISEIIADPTKIASMSLSAAQKSEALNAYAHGVQVTYYMMTALAGIQFFLCVFFVKDYSLKRDDDQQQKEAARAWLEQKKNKRAGSNHNAESSTAEARQQIENKV</sequence>
<dbReference type="Gene3D" id="1.20.1720.10">
    <property type="entry name" value="Multidrug resistance protein D"/>
    <property type="match status" value="1"/>
</dbReference>
<keyword evidence="3" id="KW-0813">Transport</keyword>
<dbReference type="GeneID" id="37167602"/>
<evidence type="ECO:0000256" key="3">
    <source>
        <dbReference type="ARBA" id="ARBA00022448"/>
    </source>
</evidence>
<dbReference type="RefSeq" id="XP_025511963.1">
    <property type="nucleotide sequence ID" value="XM_025664200.1"/>
</dbReference>
<evidence type="ECO:0000259" key="9">
    <source>
        <dbReference type="PROSITE" id="PS50850"/>
    </source>
</evidence>
<dbReference type="EMBL" id="KZ825073">
    <property type="protein sequence ID" value="RAH54041.1"/>
    <property type="molecule type" value="Genomic_DNA"/>
</dbReference>
<feature type="domain" description="Major facilitator superfamily (MFS) profile" evidence="9">
    <location>
        <begin position="89"/>
        <end position="581"/>
    </location>
</feature>
<feature type="region of interest" description="Disordered" evidence="7">
    <location>
        <begin position="1"/>
        <end position="73"/>
    </location>
</feature>